<feature type="compositionally biased region" description="Acidic residues" evidence="1">
    <location>
        <begin position="1"/>
        <end position="12"/>
    </location>
</feature>
<proteinExistence type="predicted"/>
<evidence type="ECO:0000313" key="3">
    <source>
        <dbReference type="Proteomes" id="UP001642540"/>
    </source>
</evidence>
<sequence>MNTDMFPDDDLDKDLSIIDDDGRVQPEQVVETRKRKQSPVTNGEEDKRPRTELFTSALIQKLKAIDPGTTLQIHNYIEDVKKDVIVREYIDKLLELNFIPRIPSSIQ</sequence>
<reference evidence="2 3" key="1">
    <citation type="submission" date="2024-08" db="EMBL/GenBank/DDBJ databases">
        <authorList>
            <person name="Cucini C."/>
            <person name="Frati F."/>
        </authorList>
    </citation>
    <scope>NUCLEOTIDE SEQUENCE [LARGE SCALE GENOMIC DNA]</scope>
</reference>
<accession>A0ABP1SAP2</accession>
<gene>
    <name evidence="2" type="ORF">ODALV1_LOCUS31615</name>
</gene>
<comment type="caution">
    <text evidence="2">The sequence shown here is derived from an EMBL/GenBank/DDBJ whole genome shotgun (WGS) entry which is preliminary data.</text>
</comment>
<name>A0ABP1SAP2_9HEXA</name>
<keyword evidence="3" id="KW-1185">Reference proteome</keyword>
<protein>
    <submittedName>
        <fullName evidence="2">Uncharacterized protein</fullName>
    </submittedName>
</protein>
<evidence type="ECO:0000313" key="2">
    <source>
        <dbReference type="EMBL" id="CAL8149047.1"/>
    </source>
</evidence>
<evidence type="ECO:0000256" key="1">
    <source>
        <dbReference type="SAM" id="MobiDB-lite"/>
    </source>
</evidence>
<dbReference type="EMBL" id="CAXLJM020000183">
    <property type="protein sequence ID" value="CAL8149047.1"/>
    <property type="molecule type" value="Genomic_DNA"/>
</dbReference>
<feature type="compositionally biased region" description="Basic and acidic residues" evidence="1">
    <location>
        <begin position="13"/>
        <end position="24"/>
    </location>
</feature>
<dbReference type="Proteomes" id="UP001642540">
    <property type="component" value="Unassembled WGS sequence"/>
</dbReference>
<feature type="region of interest" description="Disordered" evidence="1">
    <location>
        <begin position="1"/>
        <end position="49"/>
    </location>
</feature>
<organism evidence="2 3">
    <name type="scientific">Orchesella dallaii</name>
    <dbReference type="NCBI Taxonomy" id="48710"/>
    <lineage>
        <taxon>Eukaryota</taxon>
        <taxon>Metazoa</taxon>
        <taxon>Ecdysozoa</taxon>
        <taxon>Arthropoda</taxon>
        <taxon>Hexapoda</taxon>
        <taxon>Collembola</taxon>
        <taxon>Entomobryomorpha</taxon>
        <taxon>Entomobryoidea</taxon>
        <taxon>Orchesellidae</taxon>
        <taxon>Orchesellinae</taxon>
        <taxon>Orchesella</taxon>
    </lineage>
</organism>